<accession>A0A0E9TQR0</accession>
<sequence length="55" mass="6608">MQSFIKHANHRCLSEKTQKWKGKPDCKLANYDSTFRKKQDLHKIMKKTLINHSQH</sequence>
<reference evidence="1" key="2">
    <citation type="journal article" date="2015" name="Fish Shellfish Immunol.">
        <title>Early steps in the European eel (Anguilla anguilla)-Vibrio vulnificus interaction in the gills: Role of the RtxA13 toxin.</title>
        <authorList>
            <person name="Callol A."/>
            <person name="Pajuelo D."/>
            <person name="Ebbesson L."/>
            <person name="Teles M."/>
            <person name="MacKenzie S."/>
            <person name="Amaro C."/>
        </authorList>
    </citation>
    <scope>NUCLEOTIDE SEQUENCE</scope>
</reference>
<protein>
    <submittedName>
        <fullName evidence="1">Uncharacterized protein</fullName>
    </submittedName>
</protein>
<proteinExistence type="predicted"/>
<organism evidence="1">
    <name type="scientific">Anguilla anguilla</name>
    <name type="common">European freshwater eel</name>
    <name type="synonym">Muraena anguilla</name>
    <dbReference type="NCBI Taxonomy" id="7936"/>
    <lineage>
        <taxon>Eukaryota</taxon>
        <taxon>Metazoa</taxon>
        <taxon>Chordata</taxon>
        <taxon>Craniata</taxon>
        <taxon>Vertebrata</taxon>
        <taxon>Euteleostomi</taxon>
        <taxon>Actinopterygii</taxon>
        <taxon>Neopterygii</taxon>
        <taxon>Teleostei</taxon>
        <taxon>Anguilliformes</taxon>
        <taxon>Anguillidae</taxon>
        <taxon>Anguilla</taxon>
    </lineage>
</organism>
<dbReference type="EMBL" id="GBXM01052513">
    <property type="protein sequence ID" value="JAH56064.1"/>
    <property type="molecule type" value="Transcribed_RNA"/>
</dbReference>
<evidence type="ECO:0000313" key="1">
    <source>
        <dbReference type="EMBL" id="JAH56064.1"/>
    </source>
</evidence>
<dbReference type="AlphaFoldDB" id="A0A0E9TQR0"/>
<name>A0A0E9TQR0_ANGAN</name>
<reference evidence="1" key="1">
    <citation type="submission" date="2014-11" db="EMBL/GenBank/DDBJ databases">
        <authorList>
            <person name="Amaro Gonzalez C."/>
        </authorList>
    </citation>
    <scope>NUCLEOTIDE SEQUENCE</scope>
</reference>